<dbReference type="RefSeq" id="WP_108580531.1">
    <property type="nucleotide sequence ID" value="NZ_CP026952.1"/>
</dbReference>
<dbReference type="Proteomes" id="UP000244384">
    <property type="component" value="Chromosome"/>
</dbReference>
<sequence length="136" mass="14809">MERFLSTWFVSAVALCVAAWLLGDHMGIGESDDPTSTRIIAVLLVALVFTIVNAIVGPIIKVLSLPFIIVTLGLALLVINALLLLLTEKITDAFDVAFHIDGFWWAVLASIVISLSQSIVGAFVNPPERNVRIIRR</sequence>
<reference evidence="2" key="1">
    <citation type="submission" date="2018-01" db="EMBL/GenBank/DDBJ databases">
        <authorList>
            <person name="Li J."/>
        </authorList>
    </citation>
    <scope>NUCLEOTIDE SEQUENCE [LARGE SCALE GENOMIC DNA]</scope>
    <source>
        <strain evidence="2">592</strain>
    </source>
</reference>
<accession>A0A2S0WR48</accession>
<dbReference type="Pfam" id="PF04020">
    <property type="entry name" value="Phage_holin_4_2"/>
    <property type="match status" value="1"/>
</dbReference>
<keyword evidence="2" id="KW-1185">Reference proteome</keyword>
<dbReference type="OrthoDB" id="9810847at2"/>
<evidence type="ECO:0000313" key="1">
    <source>
        <dbReference type="EMBL" id="AWB93819.1"/>
    </source>
</evidence>
<gene>
    <name evidence="1" type="ORF">C3E78_17265</name>
</gene>
<proteinExistence type="predicted"/>
<evidence type="ECO:0000313" key="2">
    <source>
        <dbReference type="Proteomes" id="UP000244384"/>
    </source>
</evidence>
<dbReference type="KEGG" id="aez:C3E78_17265"/>
<name>A0A2S0WR48_9ACTN</name>
<protein>
    <submittedName>
        <fullName evidence="1">Uncharacterized protein</fullName>
    </submittedName>
</protein>
<dbReference type="PANTHER" id="PTHR37309:SF1">
    <property type="entry name" value="SLR0284 PROTEIN"/>
    <property type="match status" value="1"/>
</dbReference>
<dbReference type="PANTHER" id="PTHR37309">
    <property type="entry name" value="SLR0284 PROTEIN"/>
    <property type="match status" value="1"/>
</dbReference>
<dbReference type="InterPro" id="IPR007165">
    <property type="entry name" value="Phage_holin_4_2"/>
</dbReference>
<accession>A0A5F2ERZ3</accession>
<dbReference type="EMBL" id="CP026952">
    <property type="protein sequence ID" value="AWB93819.1"/>
    <property type="molecule type" value="Genomic_DNA"/>
</dbReference>
<dbReference type="AlphaFoldDB" id="A0A2S0WR48"/>
<organism evidence="1 2">
    <name type="scientific">Aeromicrobium chenweiae</name>
    <dbReference type="NCBI Taxonomy" id="2079793"/>
    <lineage>
        <taxon>Bacteria</taxon>
        <taxon>Bacillati</taxon>
        <taxon>Actinomycetota</taxon>
        <taxon>Actinomycetes</taxon>
        <taxon>Propionibacteriales</taxon>
        <taxon>Nocardioidaceae</taxon>
        <taxon>Aeromicrobium</taxon>
    </lineage>
</organism>